<dbReference type="InterPro" id="IPR016195">
    <property type="entry name" value="Pol/histidinol_Pase-like"/>
</dbReference>
<dbReference type="PANTHER" id="PTHR40084:SF1">
    <property type="entry name" value="PHOSPHOTRANSFERASE"/>
    <property type="match status" value="1"/>
</dbReference>
<accession>A0A226BYY9</accession>
<gene>
    <name evidence="1" type="ORF">CDO51_05380</name>
</gene>
<dbReference type="CDD" id="cd19067">
    <property type="entry name" value="PfuEndoQ-like"/>
    <property type="match status" value="1"/>
</dbReference>
<proteinExistence type="predicted"/>
<evidence type="ECO:0000313" key="1">
    <source>
        <dbReference type="EMBL" id="OWZ83992.1"/>
    </source>
</evidence>
<dbReference type="AlphaFoldDB" id="A0A226BYY9"/>
<organism evidence="1 2">
    <name type="scientific">Natranaerobius trueperi</name>
    <dbReference type="NCBI Taxonomy" id="759412"/>
    <lineage>
        <taxon>Bacteria</taxon>
        <taxon>Bacillati</taxon>
        <taxon>Bacillota</taxon>
        <taxon>Clostridia</taxon>
        <taxon>Natranaerobiales</taxon>
        <taxon>Natranaerobiaceae</taxon>
        <taxon>Natranaerobius</taxon>
    </lineage>
</organism>
<dbReference type="EMBL" id="NIQC01000009">
    <property type="protein sequence ID" value="OWZ83992.1"/>
    <property type="molecule type" value="Genomic_DNA"/>
</dbReference>
<dbReference type="OrthoDB" id="9810135at2"/>
<evidence type="ECO:0000313" key="2">
    <source>
        <dbReference type="Proteomes" id="UP000214588"/>
    </source>
</evidence>
<dbReference type="SUPFAM" id="SSF89550">
    <property type="entry name" value="PHP domain-like"/>
    <property type="match status" value="1"/>
</dbReference>
<dbReference type="Gene3D" id="3.20.20.140">
    <property type="entry name" value="Metal-dependent hydrolases"/>
    <property type="match status" value="1"/>
</dbReference>
<name>A0A226BYY9_9FIRM</name>
<dbReference type="PANTHER" id="PTHR40084">
    <property type="entry name" value="PHOSPHOHYDROLASE, PHP FAMILY"/>
    <property type="match status" value="1"/>
</dbReference>
<protein>
    <submittedName>
        <fullName evidence="1">TIGR00375 family protein</fullName>
    </submittedName>
</protein>
<sequence>MKKAWFVDLHIHIGQTQNKPVKITASNELTLCNILEYSKEFKGLDMVGVVDCASPPVIDELDKLIKTQVLEELPEGGLIYKDELVLIPGCEVEISVGKKRAHFLAYFPNLETIKKFSEWISNYITNVNLSSQLLKTSLVEFCENVQKYGGFSIPAHAFTPHKSLFGACIDTLDELDINFKGLELGLSADTYIAEFIPSIKNLTYFTNSDAHSLPKIAREYNKIKSDRLNFTSLSKMIEKNKDESNIENFGLHPELGKYYRTFCLECNRTASQKPPVVSCLNCKSNKVVLGVLDRITQIVNNNHSNTSHPRNNYKNYNYQVPLENIPGIGKKTYESLIKSLGTELDIIHNVQLEKIEYLVTNQTFNYIRKAREGKLSFKPGGGGHYGSVQKK</sequence>
<reference evidence="1 2" key="1">
    <citation type="submission" date="2017-06" db="EMBL/GenBank/DDBJ databases">
        <title>Draft Genome Sequence of Natranaerobius trueperi halophilic, alkalithermophilic bacteria from soda lakes.</title>
        <authorList>
            <person name="Zhao B."/>
        </authorList>
    </citation>
    <scope>NUCLEOTIDE SEQUENCE [LARGE SCALE GENOMIC DNA]</scope>
    <source>
        <strain evidence="1 2">DSM 18760</strain>
    </source>
</reference>
<comment type="caution">
    <text evidence="1">The sequence shown here is derived from an EMBL/GenBank/DDBJ whole genome shotgun (WGS) entry which is preliminary data.</text>
</comment>
<keyword evidence="2" id="KW-1185">Reference proteome</keyword>
<dbReference type="RefSeq" id="WP_089023282.1">
    <property type="nucleotide sequence ID" value="NZ_NIQC01000009.1"/>
</dbReference>
<dbReference type="Proteomes" id="UP000214588">
    <property type="component" value="Unassembled WGS sequence"/>
</dbReference>